<dbReference type="InterPro" id="IPR008207">
    <property type="entry name" value="Sig_transdc_His_kin_Hpt_dom"/>
</dbReference>
<keyword evidence="15" id="KW-1185">Reference proteome</keyword>
<dbReference type="InterPro" id="IPR001789">
    <property type="entry name" value="Sig_transdc_resp-reg_receiver"/>
</dbReference>
<dbReference type="PROSITE" id="PS50109">
    <property type="entry name" value="HIS_KIN"/>
    <property type="match status" value="1"/>
</dbReference>
<feature type="region of interest" description="Disordered" evidence="9">
    <location>
        <begin position="511"/>
        <end position="534"/>
    </location>
</feature>
<dbReference type="PRINTS" id="PR00344">
    <property type="entry name" value="BCTRLSENSOR"/>
</dbReference>
<dbReference type="SMART" id="SM00387">
    <property type="entry name" value="HATPase_c"/>
    <property type="match status" value="1"/>
</dbReference>
<dbReference type="InterPro" id="IPR036890">
    <property type="entry name" value="HATPase_C_sf"/>
</dbReference>
<keyword evidence="3 8" id="KW-0597">Phosphoprotein</keyword>
<dbReference type="EC" id="2.7.13.3" evidence="2"/>
<dbReference type="InterPro" id="IPR036061">
    <property type="entry name" value="CheW-like_dom_sf"/>
</dbReference>
<dbReference type="Gene3D" id="2.30.30.40">
    <property type="entry name" value="SH3 Domains"/>
    <property type="match status" value="1"/>
</dbReference>
<dbReference type="CDD" id="cd00088">
    <property type="entry name" value="HPT"/>
    <property type="match status" value="1"/>
</dbReference>
<feature type="domain" description="HPt" evidence="13">
    <location>
        <begin position="5"/>
        <end position="108"/>
    </location>
</feature>
<dbReference type="Pfam" id="PF02518">
    <property type="entry name" value="HATPase_c"/>
    <property type="match status" value="1"/>
</dbReference>
<evidence type="ECO:0000259" key="10">
    <source>
        <dbReference type="PROSITE" id="PS50109"/>
    </source>
</evidence>
<feature type="modified residue" description="Phosphohistidine" evidence="7">
    <location>
        <position position="51"/>
    </location>
</feature>
<evidence type="ECO:0000256" key="3">
    <source>
        <dbReference type="ARBA" id="ARBA00022553"/>
    </source>
</evidence>
<evidence type="ECO:0000256" key="5">
    <source>
        <dbReference type="ARBA" id="ARBA00022777"/>
    </source>
</evidence>
<evidence type="ECO:0000256" key="7">
    <source>
        <dbReference type="PROSITE-ProRule" id="PRU00110"/>
    </source>
</evidence>
<dbReference type="PANTHER" id="PTHR43395">
    <property type="entry name" value="SENSOR HISTIDINE KINASE CHEA"/>
    <property type="match status" value="1"/>
</dbReference>
<dbReference type="SMART" id="SM00260">
    <property type="entry name" value="CheW"/>
    <property type="match status" value="1"/>
</dbReference>
<gene>
    <name evidence="14" type="ORF">IQ266_09615</name>
</gene>
<feature type="domain" description="Histidine kinase" evidence="10">
    <location>
        <begin position="785"/>
        <end position="1020"/>
    </location>
</feature>
<keyword evidence="5" id="KW-0418">Kinase</keyword>
<evidence type="ECO:0000256" key="2">
    <source>
        <dbReference type="ARBA" id="ARBA00012438"/>
    </source>
</evidence>
<evidence type="ECO:0000259" key="12">
    <source>
        <dbReference type="PROSITE" id="PS50851"/>
    </source>
</evidence>
<evidence type="ECO:0000313" key="15">
    <source>
        <dbReference type="Proteomes" id="UP000625316"/>
    </source>
</evidence>
<comment type="caution">
    <text evidence="14">The sequence shown here is derived from an EMBL/GenBank/DDBJ whole genome shotgun (WGS) entry which is preliminary data.</text>
</comment>
<dbReference type="Gene3D" id="3.30.565.10">
    <property type="entry name" value="Histidine kinase-like ATPase, C-terminal domain"/>
    <property type="match status" value="1"/>
</dbReference>
<evidence type="ECO:0000256" key="9">
    <source>
        <dbReference type="SAM" id="MobiDB-lite"/>
    </source>
</evidence>
<dbReference type="PROSITE" id="PS50110">
    <property type="entry name" value="RESPONSE_REGULATORY"/>
    <property type="match status" value="1"/>
</dbReference>
<dbReference type="InterPro" id="IPR003594">
    <property type="entry name" value="HATPase_dom"/>
</dbReference>
<dbReference type="InterPro" id="IPR036641">
    <property type="entry name" value="HPT_dom_sf"/>
</dbReference>
<dbReference type="GO" id="GO:0004673">
    <property type="term" value="F:protein histidine kinase activity"/>
    <property type="evidence" value="ECO:0007669"/>
    <property type="project" value="UniProtKB-EC"/>
</dbReference>
<dbReference type="Pfam" id="PF00072">
    <property type="entry name" value="Response_reg"/>
    <property type="match status" value="1"/>
</dbReference>
<feature type="region of interest" description="Disordered" evidence="9">
    <location>
        <begin position="652"/>
        <end position="676"/>
    </location>
</feature>
<feature type="compositionally biased region" description="Low complexity" evidence="9">
    <location>
        <begin position="516"/>
        <end position="530"/>
    </location>
</feature>
<dbReference type="PROSITE" id="PS50851">
    <property type="entry name" value="CHEW"/>
    <property type="match status" value="1"/>
</dbReference>
<dbReference type="SMART" id="SM00073">
    <property type="entry name" value="HPT"/>
    <property type="match status" value="1"/>
</dbReference>
<evidence type="ECO:0000256" key="6">
    <source>
        <dbReference type="ARBA" id="ARBA00023012"/>
    </source>
</evidence>
<dbReference type="SUPFAM" id="SSF50341">
    <property type="entry name" value="CheW-like"/>
    <property type="match status" value="1"/>
</dbReference>
<dbReference type="EMBL" id="JADEXQ010000026">
    <property type="protein sequence ID" value="MBE9029983.1"/>
    <property type="molecule type" value="Genomic_DNA"/>
</dbReference>
<dbReference type="SUPFAM" id="SSF52172">
    <property type="entry name" value="CheY-like"/>
    <property type="match status" value="1"/>
</dbReference>
<protein>
    <recommendedName>
        <fullName evidence="2">histidine kinase</fullName>
        <ecNumber evidence="2">2.7.13.3</ecNumber>
    </recommendedName>
</protein>
<proteinExistence type="predicted"/>
<dbReference type="SUPFAM" id="SSF55874">
    <property type="entry name" value="ATPase domain of HSP90 chaperone/DNA topoisomerase II/histidine kinase"/>
    <property type="match status" value="1"/>
</dbReference>
<evidence type="ECO:0000259" key="13">
    <source>
        <dbReference type="PROSITE" id="PS50894"/>
    </source>
</evidence>
<dbReference type="CDD" id="cd16916">
    <property type="entry name" value="HATPase_CheA-like"/>
    <property type="match status" value="1"/>
</dbReference>
<dbReference type="InterPro" id="IPR002545">
    <property type="entry name" value="CheW-lke_dom"/>
</dbReference>
<feature type="modified residue" description="4-aspartylphosphate" evidence="8">
    <location>
        <position position="1250"/>
    </location>
</feature>
<evidence type="ECO:0000313" key="14">
    <source>
        <dbReference type="EMBL" id="MBE9029983.1"/>
    </source>
</evidence>
<dbReference type="InterPro" id="IPR004358">
    <property type="entry name" value="Sig_transdc_His_kin-like_C"/>
</dbReference>
<dbReference type="Gene3D" id="1.20.120.160">
    <property type="entry name" value="HPT domain"/>
    <property type="match status" value="1"/>
</dbReference>
<dbReference type="InterPro" id="IPR051315">
    <property type="entry name" value="Bact_Chemotaxis_CheA"/>
</dbReference>
<dbReference type="Proteomes" id="UP000625316">
    <property type="component" value="Unassembled WGS sequence"/>
</dbReference>
<evidence type="ECO:0000256" key="4">
    <source>
        <dbReference type="ARBA" id="ARBA00022679"/>
    </source>
</evidence>
<keyword evidence="6" id="KW-0902">Two-component regulatory system</keyword>
<dbReference type="PROSITE" id="PS50894">
    <property type="entry name" value="HPT"/>
    <property type="match status" value="1"/>
</dbReference>
<accession>A0A928VJX7</accession>
<keyword evidence="4" id="KW-0808">Transferase</keyword>
<dbReference type="InterPro" id="IPR005467">
    <property type="entry name" value="His_kinase_dom"/>
</dbReference>
<evidence type="ECO:0000256" key="8">
    <source>
        <dbReference type="PROSITE-ProRule" id="PRU00169"/>
    </source>
</evidence>
<feature type="domain" description="Response regulatory" evidence="11">
    <location>
        <begin position="1200"/>
        <end position="1317"/>
    </location>
</feature>
<dbReference type="GO" id="GO:0000160">
    <property type="term" value="P:phosphorelay signal transduction system"/>
    <property type="evidence" value="ECO:0007669"/>
    <property type="project" value="UniProtKB-KW"/>
</dbReference>
<name>A0A928VJX7_9CYAN</name>
<evidence type="ECO:0000259" key="11">
    <source>
        <dbReference type="PROSITE" id="PS50110"/>
    </source>
</evidence>
<sequence length="1320" mass="143586">MLSFDSEIQDQAYQFFVQEAVEFLQILETGLIDLTQDHSTPKVHELMRAAHSIKGGAASIGLNSIKQLAYQLEDCLRALYQDTVVVDTELEDLLLQAFDCLQGPLLQQVETGEHDEEAALAAAEPVYIALVERLGEALEQVDAAMPTSAELGIDIVQAIFAGDVQNGIQRIEQVLSNPNQQELVGEIRAQAEVFVGVGELVNLPGWVSIAQAILAAIQQSPDQARQIAEIATVDLKAAQKIVLDGDRVTGGAPSTALLAYSGDPAEAPAAELPTPTAPEVEEVSPQTFDTFDNAERIAAAATVFEEIPIASMSEDPIDFEALPTEQLDELFGLAMDPLDDFFAAEQASMPTVDPVLDQPDEVTTDALDFAAETPPIDNTSESMLAVDIPAPPLPADATPLAALPTDEAISSDDFANLDAFFDLALTDEPLPLTDAPFDLSQDLMADAPTPEASEPSELEATNPIEHSAAESIEPASESIELAQSTVAIPLPPPLETETAALPVQVEFPSSPITPLATPASDITSDTTDAPADPEDATLETATAAPESLDTMIYHLVDQPDDVIAQIAAETAPTATVTPELEADNAASVAPPVPVAPATVRDTAEANRVEAEAQNLASLSLNATVPEQAVALPLAADASVDTQIQNLLDNADRGVYHEPPRSVNRSTTTIKRRPANAAASSNNVVRVDLARLEQINNRVGAMVTQENATMLQNQQLQMTAKVMLQRFTQFEEIARQIGTWSDQSQKQRANLKQQQQQVVQPAASTDSTWQDDFDPLQMDTYGELYGFAQEMLELMAQIGEGMRDISQISQQAVSSQQKQQQTLKQIRDDLLWARMLPLGDLLQRFPRMMRDLSNRYGKPVKLDLSGTHTLVDKSILQSLYDPMVHLLRNGFDHGIESPEERLAQDKPAQATIAIRAYHRGNQTYIEIADDGRGIDPERIRAKIIEHELLTTAEAERLSAQEIYQYLFAAGFSTAGKVSELSGRGVGLDAVKSQVTSLKGSVSVASQMGEGTTFTLQLPLTLTVASLLVFTVQNCMMAAPIDALKAIISVPKRHIQMQQGRKIYHWDGQPVPLCPRSQFLNAYPLPRQMPDEFKAMPLPKDEMVTLLVIELADRQVMGLAADQILQEQELAIKPFGKAISAPHYFYGCTILGNGLLVPVLDVQALAKPETLVPKPIAHESLSLDDIRDRSTMTGVAIDRTPVILVVDDSLTTRQTLALTLQKAGYRVLQAKDGREGLEQVEREPDIQAVFSDVEMPRMNGFEFLGQCRQKYTKEQLPIIMLTSRGGDKHRQIAKFMGANEYLTKPYLAVDILKSLEAVLPQK</sequence>
<dbReference type="SMART" id="SM00448">
    <property type="entry name" value="REC"/>
    <property type="match status" value="1"/>
</dbReference>
<dbReference type="InterPro" id="IPR011006">
    <property type="entry name" value="CheY-like_superfamily"/>
</dbReference>
<evidence type="ECO:0000256" key="1">
    <source>
        <dbReference type="ARBA" id="ARBA00000085"/>
    </source>
</evidence>
<comment type="catalytic activity">
    <reaction evidence="1">
        <text>ATP + protein L-histidine = ADP + protein N-phospho-L-histidine.</text>
        <dbReference type="EC" id="2.7.13.3"/>
    </reaction>
</comment>
<dbReference type="Pfam" id="PF01584">
    <property type="entry name" value="CheW"/>
    <property type="match status" value="1"/>
</dbReference>
<dbReference type="FunFam" id="3.30.565.10:FF:000016">
    <property type="entry name" value="Chemotaxis protein CheA, putative"/>
    <property type="match status" value="1"/>
</dbReference>
<dbReference type="RefSeq" id="WP_264324810.1">
    <property type="nucleotide sequence ID" value="NZ_JADEXQ010000026.1"/>
</dbReference>
<dbReference type="Pfam" id="PF01627">
    <property type="entry name" value="Hpt"/>
    <property type="match status" value="1"/>
</dbReference>
<reference evidence="14" key="1">
    <citation type="submission" date="2020-10" db="EMBL/GenBank/DDBJ databases">
        <authorList>
            <person name="Castelo-Branco R."/>
            <person name="Eusebio N."/>
            <person name="Adriana R."/>
            <person name="Vieira A."/>
            <person name="Brugerolle De Fraissinette N."/>
            <person name="Rezende De Castro R."/>
            <person name="Schneider M.P."/>
            <person name="Vasconcelos V."/>
            <person name="Leao P.N."/>
        </authorList>
    </citation>
    <scope>NUCLEOTIDE SEQUENCE</scope>
    <source>
        <strain evidence="14">LEGE 11480</strain>
    </source>
</reference>
<dbReference type="SUPFAM" id="SSF47226">
    <property type="entry name" value="Histidine-containing phosphotransfer domain, HPT domain"/>
    <property type="match status" value="1"/>
</dbReference>
<dbReference type="GO" id="GO:0006935">
    <property type="term" value="P:chemotaxis"/>
    <property type="evidence" value="ECO:0007669"/>
    <property type="project" value="InterPro"/>
</dbReference>
<dbReference type="Gene3D" id="3.40.50.2300">
    <property type="match status" value="1"/>
</dbReference>
<dbReference type="PANTHER" id="PTHR43395:SF1">
    <property type="entry name" value="CHEMOTAXIS PROTEIN CHEA"/>
    <property type="match status" value="1"/>
</dbReference>
<organism evidence="14 15">
    <name type="scientific">Romeriopsis navalis LEGE 11480</name>
    <dbReference type="NCBI Taxonomy" id="2777977"/>
    <lineage>
        <taxon>Bacteria</taxon>
        <taxon>Bacillati</taxon>
        <taxon>Cyanobacteriota</taxon>
        <taxon>Cyanophyceae</taxon>
        <taxon>Leptolyngbyales</taxon>
        <taxon>Leptolyngbyaceae</taxon>
        <taxon>Romeriopsis</taxon>
        <taxon>Romeriopsis navalis</taxon>
    </lineage>
</organism>
<feature type="domain" description="CheW-like" evidence="12">
    <location>
        <begin position="1022"/>
        <end position="1169"/>
    </location>
</feature>